<feature type="repeat" description="TPR" evidence="3">
    <location>
        <begin position="160"/>
        <end position="193"/>
    </location>
</feature>
<sequence>MSKRFISFVTMVVLGSNVLFAQSVEQGRKFLYYERYKSARENFEKLLAANPNNIDATYWLGQTMLEQKDTVGAKNLYQKALQTNGNAPLILVGMGEMELREGKTNDARQRFETAISLTKGKDVEVFNAIGRANVDAKAGDATYAIEKLNQATQVKGFNSAETYIILGDAYRKQIDGGNAIQSYNKALALDPKMAAAKHKIGKIYLTQKNTELFLQNFDEALKLDPAYAPTYYELFYYWYFKDVNKAAPYLESFAANTDQGPDLEYTKTDFLFASGKFAEARDKAKSLITQYGAKVAPRMYKQVAYACDTLKDLSCANQYMADYFAKQNPDDVVSADYEELANLNLQTPGQEAQAFVNLQKAVDKDTVVDNKVKYINKAAALAKKLGDRKQEANWLGVAYNLKANPTQTDLYNWGMAHYQAGNYTTADSLFCNVYQGKYPDQIYGYLWCARAIQAEDTTMMNDKFAPAQEKLAEMAMKLDSTKYKSQAINAWAALTSYYNDVKKDPKTALSYIDKILSVDPANAFANQVRGILQKAATKPASPAPAPKKSGSGSTTSKSGTAAKK</sequence>
<dbReference type="Proteomes" id="UP000192277">
    <property type="component" value="Unassembled WGS sequence"/>
</dbReference>
<evidence type="ECO:0000313" key="7">
    <source>
        <dbReference type="Proteomes" id="UP000192277"/>
    </source>
</evidence>
<organism evidence="6 7">
    <name type="scientific">Niastella koreensis</name>
    <dbReference type="NCBI Taxonomy" id="354356"/>
    <lineage>
        <taxon>Bacteria</taxon>
        <taxon>Pseudomonadati</taxon>
        <taxon>Bacteroidota</taxon>
        <taxon>Chitinophagia</taxon>
        <taxon>Chitinophagales</taxon>
        <taxon>Chitinophagaceae</taxon>
        <taxon>Niastella</taxon>
    </lineage>
</organism>
<feature type="region of interest" description="Disordered" evidence="4">
    <location>
        <begin position="535"/>
        <end position="564"/>
    </location>
</feature>
<comment type="caution">
    <text evidence="6">The sequence shown here is derived from an EMBL/GenBank/DDBJ whole genome shotgun (WGS) entry which is preliminary data.</text>
</comment>
<evidence type="ECO:0000256" key="3">
    <source>
        <dbReference type="PROSITE-ProRule" id="PRU00339"/>
    </source>
</evidence>
<protein>
    <recommendedName>
        <fullName evidence="8">Tetratricopeptide TPR_1 repeat-containing protein</fullName>
    </recommendedName>
</protein>
<dbReference type="Gene3D" id="1.25.40.10">
    <property type="entry name" value="Tetratricopeptide repeat domain"/>
    <property type="match status" value="3"/>
</dbReference>
<evidence type="ECO:0000256" key="1">
    <source>
        <dbReference type="ARBA" id="ARBA00022737"/>
    </source>
</evidence>
<keyword evidence="1" id="KW-0677">Repeat</keyword>
<evidence type="ECO:0000256" key="4">
    <source>
        <dbReference type="SAM" id="MobiDB-lite"/>
    </source>
</evidence>
<evidence type="ECO:0000256" key="2">
    <source>
        <dbReference type="ARBA" id="ARBA00022803"/>
    </source>
</evidence>
<name>A0ABX3P5Y2_9BACT</name>
<accession>A0ABX3P5Y2</accession>
<feature type="repeat" description="TPR" evidence="3">
    <location>
        <begin position="20"/>
        <end position="53"/>
    </location>
</feature>
<keyword evidence="5" id="KW-0732">Signal</keyword>
<dbReference type="SUPFAM" id="SSF48452">
    <property type="entry name" value="TPR-like"/>
    <property type="match status" value="1"/>
</dbReference>
<dbReference type="EMBL" id="LWBO01000001">
    <property type="protein sequence ID" value="OQP55572.1"/>
    <property type="molecule type" value="Genomic_DNA"/>
</dbReference>
<feature type="repeat" description="TPR" evidence="3">
    <location>
        <begin position="194"/>
        <end position="227"/>
    </location>
</feature>
<dbReference type="PANTHER" id="PTHR44858:SF1">
    <property type="entry name" value="UDP-N-ACETYLGLUCOSAMINE--PEPTIDE N-ACETYLGLUCOSAMINYLTRANSFERASE SPINDLY-RELATED"/>
    <property type="match status" value="1"/>
</dbReference>
<evidence type="ECO:0000256" key="5">
    <source>
        <dbReference type="SAM" id="SignalP"/>
    </source>
</evidence>
<dbReference type="Pfam" id="PF13432">
    <property type="entry name" value="TPR_16"/>
    <property type="match status" value="2"/>
</dbReference>
<feature type="chain" id="PRO_5046876584" description="Tetratricopeptide TPR_1 repeat-containing protein" evidence="5">
    <location>
        <begin position="22"/>
        <end position="564"/>
    </location>
</feature>
<dbReference type="InterPro" id="IPR019734">
    <property type="entry name" value="TPR_rpt"/>
</dbReference>
<dbReference type="PROSITE" id="PS50005">
    <property type="entry name" value="TPR"/>
    <property type="match status" value="3"/>
</dbReference>
<proteinExistence type="predicted"/>
<dbReference type="InterPro" id="IPR050498">
    <property type="entry name" value="Ycf3"/>
</dbReference>
<keyword evidence="2 3" id="KW-0802">TPR repeat</keyword>
<reference evidence="6 7" key="1">
    <citation type="submission" date="2016-04" db="EMBL/GenBank/DDBJ databases">
        <authorList>
            <person name="Chen L."/>
            <person name="Zhuang W."/>
            <person name="Wang G."/>
        </authorList>
    </citation>
    <scope>NUCLEOTIDE SEQUENCE [LARGE SCALE GENOMIC DNA]</scope>
    <source>
        <strain evidence="7">GR20</strain>
    </source>
</reference>
<dbReference type="RefSeq" id="WP_014223192.1">
    <property type="nucleotide sequence ID" value="NZ_LWBO01000001.1"/>
</dbReference>
<evidence type="ECO:0000313" key="6">
    <source>
        <dbReference type="EMBL" id="OQP55572.1"/>
    </source>
</evidence>
<dbReference type="SMART" id="SM00028">
    <property type="entry name" value="TPR"/>
    <property type="match status" value="5"/>
</dbReference>
<feature type="signal peptide" evidence="5">
    <location>
        <begin position="1"/>
        <end position="21"/>
    </location>
</feature>
<dbReference type="PANTHER" id="PTHR44858">
    <property type="entry name" value="TETRATRICOPEPTIDE REPEAT PROTEIN 6"/>
    <property type="match status" value="1"/>
</dbReference>
<evidence type="ECO:0008006" key="8">
    <source>
        <dbReference type="Google" id="ProtNLM"/>
    </source>
</evidence>
<gene>
    <name evidence="6" type="ORF">A4D02_04515</name>
</gene>
<keyword evidence="7" id="KW-1185">Reference proteome</keyword>
<dbReference type="InterPro" id="IPR011990">
    <property type="entry name" value="TPR-like_helical_dom_sf"/>
</dbReference>